<gene>
    <name evidence="1" type="ORF">E1269_11440</name>
</gene>
<dbReference type="EMBL" id="SMKZ01000013">
    <property type="protein sequence ID" value="TDE10679.1"/>
    <property type="molecule type" value="Genomic_DNA"/>
</dbReference>
<accession>A0A4R5DAQ0</accession>
<protein>
    <submittedName>
        <fullName evidence="1">Peptidoglycan-binding protein</fullName>
    </submittedName>
</protein>
<evidence type="ECO:0000313" key="1">
    <source>
        <dbReference type="EMBL" id="TDE10679.1"/>
    </source>
</evidence>
<dbReference type="InterPro" id="IPR006311">
    <property type="entry name" value="TAT_signal"/>
</dbReference>
<dbReference type="Gene3D" id="2.160.20.10">
    <property type="entry name" value="Single-stranded right-handed beta-helix, Pectin lyase-like"/>
    <property type="match status" value="1"/>
</dbReference>
<reference evidence="1 2" key="1">
    <citation type="submission" date="2019-03" db="EMBL/GenBank/DDBJ databases">
        <title>Draft genome sequences of novel Actinobacteria.</title>
        <authorList>
            <person name="Sahin N."/>
            <person name="Ay H."/>
            <person name="Saygin H."/>
        </authorList>
    </citation>
    <scope>NUCLEOTIDE SEQUENCE [LARGE SCALE GENOMIC DNA]</scope>
    <source>
        <strain evidence="1 2">5K138</strain>
    </source>
</reference>
<evidence type="ECO:0000313" key="2">
    <source>
        <dbReference type="Proteomes" id="UP000294739"/>
    </source>
</evidence>
<organism evidence="1 2">
    <name type="scientific">Jiangella asiatica</name>
    <dbReference type="NCBI Taxonomy" id="2530372"/>
    <lineage>
        <taxon>Bacteria</taxon>
        <taxon>Bacillati</taxon>
        <taxon>Actinomycetota</taxon>
        <taxon>Actinomycetes</taxon>
        <taxon>Jiangellales</taxon>
        <taxon>Jiangellaceae</taxon>
        <taxon>Jiangella</taxon>
    </lineage>
</organism>
<dbReference type="OrthoDB" id="2479530at2"/>
<dbReference type="RefSeq" id="WP_131894481.1">
    <property type="nucleotide sequence ID" value="NZ_SMKZ01000013.1"/>
</dbReference>
<proteinExistence type="predicted"/>
<dbReference type="SUPFAM" id="SSF51126">
    <property type="entry name" value="Pectin lyase-like"/>
    <property type="match status" value="1"/>
</dbReference>
<comment type="caution">
    <text evidence="1">The sequence shown here is derived from an EMBL/GenBank/DDBJ whole genome shotgun (WGS) entry which is preliminary data.</text>
</comment>
<keyword evidence="2" id="KW-1185">Reference proteome</keyword>
<dbReference type="PROSITE" id="PS51318">
    <property type="entry name" value="TAT"/>
    <property type="match status" value="1"/>
</dbReference>
<dbReference type="Proteomes" id="UP000294739">
    <property type="component" value="Unassembled WGS sequence"/>
</dbReference>
<name>A0A4R5DAQ0_9ACTN</name>
<dbReference type="InParanoid" id="A0A4R5DAQ0"/>
<dbReference type="AlphaFoldDB" id="A0A4R5DAQ0"/>
<dbReference type="InterPro" id="IPR012334">
    <property type="entry name" value="Pectin_lyas_fold"/>
</dbReference>
<sequence>MTLTRRSFLVAGGTVAAGAAMPGGAEGDVAATASASWQAAPVRVTGRGRLVYRRDGDGNRLPDFGHAGYHCGERPLPDVSPARTVGPVDGDNTGHLQAALEAVGRLPLGPDGFRGALQLEPGEYPVAGTLRLNRDGVVLRGAGSGSDPATNTVVRGTGTSHLHPPVILAGGADTWGPGTTLWAGQVPGTRTDITTDVVGVGQRTFRVAEPGVLTSGDNVVIVHPCTAAWLAAVDGGGTHGGPPWRVGAEPILYNRYVEAVDGERVTVDVPLFATLRRELSPSYVYRWDRARLVREVGVEDLHIDISYAGQPDQDEDHAGAGVALSLVEDAWVRNCTVRHFWFSGVRTTETTRATIENCRAFDPVSRLAGSRRYNFAAGPYSQQILFADCHATEGRHNFVAFGRSKTSGIVFLRCKGEGSHNASEGHAGWSQGLLYDNHRDVDPHEAMVTLLLGCRGNYGTNQGWAAVNSVAWNCTAGAPGRIVVQQPPTAQNYAIGCTGDVSGIGPFTEPAGWIEGSNRPGLLPASLYEAQLVDRLARTC</sequence>
<dbReference type="InterPro" id="IPR011050">
    <property type="entry name" value="Pectin_lyase_fold/virulence"/>
</dbReference>